<dbReference type="PANTHER" id="PTHR12526">
    <property type="entry name" value="GLYCOSYLTRANSFERASE"/>
    <property type="match status" value="1"/>
</dbReference>
<dbReference type="Pfam" id="PF00534">
    <property type="entry name" value="Glycos_transf_1"/>
    <property type="match status" value="1"/>
</dbReference>
<dbReference type="EMBL" id="JAJHNU010000005">
    <property type="protein sequence ID" value="MDN4122822.1"/>
    <property type="molecule type" value="Genomic_DNA"/>
</dbReference>
<evidence type="ECO:0000256" key="1">
    <source>
        <dbReference type="ARBA" id="ARBA00022676"/>
    </source>
</evidence>
<evidence type="ECO:0000259" key="4">
    <source>
        <dbReference type="Pfam" id="PF13439"/>
    </source>
</evidence>
<keyword evidence="1" id="KW-0328">Glycosyltransferase</keyword>
<evidence type="ECO:0000256" key="2">
    <source>
        <dbReference type="ARBA" id="ARBA00022679"/>
    </source>
</evidence>
<comment type="caution">
    <text evidence="5">The sequence shown here is derived from an EMBL/GenBank/DDBJ whole genome shotgun (WGS) entry which is preliminary data.</text>
</comment>
<sequence length="401" mass="45736">MSLHSASGSEFAAGKRGLRLAFVVDKFGNRFGGAESYGVELMRQLAQYYEITVIAREYDAHCDLRLPFLPITLSRHWPSWIRSFFFARAAAKLTRDGFDLVHSHMNGWCGDVEVVHVTPVRYQWRVRVRSWWKTLDSYLSPRVAMYLGLEKRRLEPRAGHRVVAVSGLIVEQLQQAYHKLYAGQTYPVIPPGVHVQAYYPQHPVRQKIRQNYGWEKQDIVCLLVARNPLRKGLHTVLQAMAMLAPHYKLLVVGGETSLYAQLEPELLKCQLVDRVSFQEATANVEPYYRAADIYVHPTLNDSFGMAPLEAMSFGLPVILSPTPWCGFAEYVEHEKTALLLSHPENAHELADYIRRFGEQPLLAQRLRENAMSQVASQHTWGVVAEAYDALYREILAEKLSA</sequence>
<reference evidence="5" key="1">
    <citation type="submission" date="2021-11" db="EMBL/GenBank/DDBJ databases">
        <title>Draft genome sequence of Alcaligenes endophyticus type strain CCUG 75668T.</title>
        <authorList>
            <person name="Salva-Serra F."/>
            <person name="Duran R.E."/>
            <person name="Seeger M."/>
            <person name="Moore E.R.B."/>
            <person name="Jaen-Luchoro D."/>
        </authorList>
    </citation>
    <scope>NUCLEOTIDE SEQUENCE</scope>
    <source>
        <strain evidence="5">CCUG 75668</strain>
    </source>
</reference>
<protein>
    <submittedName>
        <fullName evidence="5">Glycosyltransferase family 4 protein</fullName>
    </submittedName>
</protein>
<feature type="domain" description="Glycosyltransferase subfamily 4-like N-terminal" evidence="4">
    <location>
        <begin position="31"/>
        <end position="195"/>
    </location>
</feature>
<dbReference type="CDD" id="cd03801">
    <property type="entry name" value="GT4_PimA-like"/>
    <property type="match status" value="1"/>
</dbReference>
<evidence type="ECO:0000313" key="6">
    <source>
        <dbReference type="Proteomes" id="UP001168613"/>
    </source>
</evidence>
<dbReference type="SUPFAM" id="SSF53756">
    <property type="entry name" value="UDP-Glycosyltransferase/glycogen phosphorylase"/>
    <property type="match status" value="1"/>
</dbReference>
<gene>
    <name evidence="5" type="ORF">LMS43_16150</name>
</gene>
<keyword evidence="2" id="KW-0808">Transferase</keyword>
<accession>A0ABT8ENQ6</accession>
<dbReference type="PANTHER" id="PTHR12526:SF510">
    <property type="entry name" value="D-INOSITOL 3-PHOSPHATE GLYCOSYLTRANSFERASE"/>
    <property type="match status" value="1"/>
</dbReference>
<proteinExistence type="predicted"/>
<feature type="domain" description="Glycosyl transferase family 1" evidence="3">
    <location>
        <begin position="205"/>
        <end position="370"/>
    </location>
</feature>
<dbReference type="Pfam" id="PF13439">
    <property type="entry name" value="Glyco_transf_4"/>
    <property type="match status" value="1"/>
</dbReference>
<dbReference type="Gene3D" id="3.40.50.2000">
    <property type="entry name" value="Glycogen Phosphorylase B"/>
    <property type="match status" value="2"/>
</dbReference>
<evidence type="ECO:0000313" key="5">
    <source>
        <dbReference type="EMBL" id="MDN4122822.1"/>
    </source>
</evidence>
<name>A0ABT8ENQ6_9BURK</name>
<dbReference type="Proteomes" id="UP001168613">
    <property type="component" value="Unassembled WGS sequence"/>
</dbReference>
<keyword evidence="6" id="KW-1185">Reference proteome</keyword>
<dbReference type="RefSeq" id="WP_266123659.1">
    <property type="nucleotide sequence ID" value="NZ_JAJHNU010000005.1"/>
</dbReference>
<dbReference type="InterPro" id="IPR028098">
    <property type="entry name" value="Glyco_trans_4-like_N"/>
</dbReference>
<organism evidence="5 6">
    <name type="scientific">Alcaligenes endophyticus</name>
    <dbReference type="NCBI Taxonomy" id="1929088"/>
    <lineage>
        <taxon>Bacteria</taxon>
        <taxon>Pseudomonadati</taxon>
        <taxon>Pseudomonadota</taxon>
        <taxon>Betaproteobacteria</taxon>
        <taxon>Burkholderiales</taxon>
        <taxon>Alcaligenaceae</taxon>
        <taxon>Alcaligenes</taxon>
    </lineage>
</organism>
<evidence type="ECO:0000259" key="3">
    <source>
        <dbReference type="Pfam" id="PF00534"/>
    </source>
</evidence>
<dbReference type="InterPro" id="IPR001296">
    <property type="entry name" value="Glyco_trans_1"/>
</dbReference>